<dbReference type="GO" id="GO:0005739">
    <property type="term" value="C:mitochondrion"/>
    <property type="evidence" value="ECO:0007669"/>
    <property type="project" value="UniProtKB-SubCell"/>
</dbReference>
<accession>A0A8H8A124</accession>
<dbReference type="OrthoDB" id="10250191at2759"/>
<dbReference type="PANTHER" id="PTHR12586">
    <property type="entry name" value="CDP-DIACYLGLYCEROL--SERINE O-PHOSPHATIDYLTRANSFERASE"/>
    <property type="match status" value="1"/>
</dbReference>
<dbReference type="PANTHER" id="PTHR12586:SF1">
    <property type="entry name" value="CDP-DIACYLGLYCEROL--GLYCEROL-3-PHOSPHATE 3-PHOSPHATIDYLTRANSFERASE, MITOCHONDRIAL"/>
    <property type="match status" value="1"/>
</dbReference>
<name>A0A8H8A124_9FUNG</name>
<dbReference type="InterPro" id="IPR016270">
    <property type="entry name" value="PGS1"/>
</dbReference>
<evidence type="ECO:0000256" key="8">
    <source>
        <dbReference type="SAM" id="MobiDB-lite"/>
    </source>
</evidence>
<dbReference type="GO" id="GO:0008444">
    <property type="term" value="F:CDP-diacylglycerol-glycerol-3-phosphate 3-phosphatidyltransferase activity"/>
    <property type="evidence" value="ECO:0007669"/>
    <property type="project" value="UniProtKB-EC"/>
</dbReference>
<evidence type="ECO:0000256" key="4">
    <source>
        <dbReference type="ARBA" id="ARBA00023098"/>
    </source>
</evidence>
<keyword evidence="7" id="KW-0067">ATP-binding</keyword>
<comment type="subcellular location">
    <subcellularLocation>
        <location evidence="7">Mitochondrion</location>
    </subcellularLocation>
</comment>
<dbReference type="GO" id="GO:0032049">
    <property type="term" value="P:cardiolipin biosynthetic process"/>
    <property type="evidence" value="ECO:0007669"/>
    <property type="project" value="InterPro"/>
</dbReference>
<protein>
    <recommendedName>
        <fullName evidence="7">CDP-diacylglycerol--glycerol-3-phosphate 3-phosphatidyltransferase</fullName>
        <ecNumber evidence="7">2.7.8.5</ecNumber>
    </recommendedName>
</protein>
<evidence type="ECO:0000313" key="10">
    <source>
        <dbReference type="Proteomes" id="UP000673691"/>
    </source>
</evidence>
<dbReference type="GO" id="GO:0005524">
    <property type="term" value="F:ATP binding"/>
    <property type="evidence" value="ECO:0007669"/>
    <property type="project" value="UniProtKB-KW"/>
</dbReference>
<dbReference type="UniPathway" id="UPA00084">
    <property type="reaction ID" value="UER00503"/>
</dbReference>
<comment type="pathway">
    <text evidence="7">Phospholipid metabolism; phosphatidylglycerol biosynthesis; phosphatidylglycerol from CDP-diacylglycerol: step 1/2.</text>
</comment>
<organism evidence="9 10">
    <name type="scientific">Olpidium bornovanus</name>
    <dbReference type="NCBI Taxonomy" id="278681"/>
    <lineage>
        <taxon>Eukaryota</taxon>
        <taxon>Fungi</taxon>
        <taxon>Fungi incertae sedis</taxon>
        <taxon>Olpidiomycota</taxon>
        <taxon>Olpidiomycotina</taxon>
        <taxon>Olpidiomycetes</taxon>
        <taxon>Olpidiales</taxon>
        <taxon>Olpidiaceae</taxon>
        <taxon>Olpidium</taxon>
    </lineage>
</organism>
<keyword evidence="2 7" id="KW-0808">Transferase</keyword>
<keyword evidence="1 7" id="KW-0444">Lipid biosynthesis</keyword>
<keyword evidence="7" id="KW-0547">Nucleotide-binding</keyword>
<keyword evidence="3" id="KW-0677">Repeat</keyword>
<feature type="region of interest" description="Disordered" evidence="8">
    <location>
        <begin position="79"/>
        <end position="113"/>
    </location>
</feature>
<comment type="function">
    <text evidence="7">Functions in the biosynthesis of the anionic phospholipids phosphatidylglycerol and cardiolipin.</text>
</comment>
<evidence type="ECO:0000256" key="7">
    <source>
        <dbReference type="RuleBase" id="RU365024"/>
    </source>
</evidence>
<comment type="catalytic activity">
    <reaction evidence="7">
        <text>a CDP-1,2-diacyl-sn-glycerol + sn-glycerol 3-phosphate = a 1,2-diacyl-sn-glycero-3-phospho-(1'-sn-glycero-3'-phosphate) + CMP + H(+)</text>
        <dbReference type="Rhea" id="RHEA:12593"/>
        <dbReference type="ChEBI" id="CHEBI:15378"/>
        <dbReference type="ChEBI" id="CHEBI:57597"/>
        <dbReference type="ChEBI" id="CHEBI:58332"/>
        <dbReference type="ChEBI" id="CHEBI:60110"/>
        <dbReference type="ChEBI" id="CHEBI:60377"/>
        <dbReference type="EC" id="2.7.8.5"/>
    </reaction>
</comment>
<evidence type="ECO:0000256" key="5">
    <source>
        <dbReference type="ARBA" id="ARBA00023209"/>
    </source>
</evidence>
<keyword evidence="7" id="KW-0496">Mitochondrion</keyword>
<keyword evidence="10" id="KW-1185">Reference proteome</keyword>
<evidence type="ECO:0000256" key="3">
    <source>
        <dbReference type="ARBA" id="ARBA00022737"/>
    </source>
</evidence>
<keyword evidence="4 7" id="KW-0443">Lipid metabolism</keyword>
<keyword evidence="5 7" id="KW-0594">Phospholipid biosynthesis</keyword>
<dbReference type="Gene3D" id="3.30.870.10">
    <property type="entry name" value="Endonuclease Chain A"/>
    <property type="match status" value="2"/>
</dbReference>
<evidence type="ECO:0000256" key="2">
    <source>
        <dbReference type="ARBA" id="ARBA00022679"/>
    </source>
</evidence>
<sequence length="487" mass="53297">MAAVLELLPGRVRPFPALLLPKTPPRAAARVWWWLADSPAAAARLLFCFAGRFGSRMPRPLLLPPPRPFPARRTFHSRGFAAGLSPDPTERAPTAPTESRAHGRPPARAAAASATLRGLVPPVRGLVDISPVFAVRADDVQLEGSPWVPAELPFRNRAQSRGAGHGLGLTGFLFPSTQAAIRNARRRVVLAALYIGHGETDLVRRTPDSARQLPARISAIRAALEANRASKTAPRLEVTVLVDCLRGTRGGASSTASLLLPLTNEFPESLKVLMYHTPDLHGLLKKICPARFNEAVGLQHIKAYISDDDVMLTGFVERLSSDYFTDLVHTVGDFSYTLRTFSSSPLSSYHIRAMTSPDPVENRQQFRTEVTARMEAFQARWLAHTRELRDSLLALDPSLPQVDTLVFPSVQMGPFGIRQDEKATSHLIRAVNKACHDEGEEDLGRRWRLHVTTGYFNLAPKYIDLLLPDVSGALVNLLAAAPEVGCG</sequence>
<dbReference type="SUPFAM" id="SSF56024">
    <property type="entry name" value="Phospholipase D/nuclease"/>
    <property type="match status" value="1"/>
</dbReference>
<evidence type="ECO:0000313" key="9">
    <source>
        <dbReference type="EMBL" id="KAG5462975.1"/>
    </source>
</evidence>
<feature type="compositionally biased region" description="Low complexity" evidence="8">
    <location>
        <begin position="104"/>
        <end position="113"/>
    </location>
</feature>
<dbReference type="EC" id="2.7.8.5" evidence="7"/>
<dbReference type="EMBL" id="JAEFCI010001332">
    <property type="protein sequence ID" value="KAG5462975.1"/>
    <property type="molecule type" value="Genomic_DNA"/>
</dbReference>
<comment type="caution">
    <text evidence="9">The sequence shown here is derived from an EMBL/GenBank/DDBJ whole genome shotgun (WGS) entry which is preliminary data.</text>
</comment>
<evidence type="ECO:0000256" key="1">
    <source>
        <dbReference type="ARBA" id="ARBA00022516"/>
    </source>
</evidence>
<reference evidence="9 10" key="1">
    <citation type="journal article" name="Sci. Rep.">
        <title>Genome-scale phylogenetic analyses confirm Olpidium as the closest living zoosporic fungus to the non-flagellated, terrestrial fungi.</title>
        <authorList>
            <person name="Chang Y."/>
            <person name="Rochon D."/>
            <person name="Sekimoto S."/>
            <person name="Wang Y."/>
            <person name="Chovatia M."/>
            <person name="Sandor L."/>
            <person name="Salamov A."/>
            <person name="Grigoriev I.V."/>
            <person name="Stajich J.E."/>
            <person name="Spatafora J.W."/>
        </authorList>
    </citation>
    <scope>NUCLEOTIDE SEQUENCE [LARGE SCALE GENOMIC DNA]</scope>
    <source>
        <strain evidence="9">S191</strain>
    </source>
</reference>
<gene>
    <name evidence="9" type="ORF">BJ554DRAFT_2565</name>
</gene>
<evidence type="ECO:0000256" key="6">
    <source>
        <dbReference type="ARBA" id="ARBA00023264"/>
    </source>
</evidence>
<keyword evidence="6 7" id="KW-1208">Phospholipid metabolism</keyword>
<dbReference type="Proteomes" id="UP000673691">
    <property type="component" value="Unassembled WGS sequence"/>
</dbReference>
<proteinExistence type="inferred from homology"/>
<dbReference type="AlphaFoldDB" id="A0A8H8A124"/>
<comment type="similarity">
    <text evidence="7">Belongs to the CDP-alcohol phosphatidyltransferase class-II family.</text>
</comment>